<reference evidence="4" key="1">
    <citation type="submission" date="2017-06" db="EMBL/GenBank/DDBJ databases">
        <title>Capnocytophaga spp. assemblies.</title>
        <authorList>
            <person name="Gulvik C.A."/>
        </authorList>
    </citation>
    <scope>NUCLEOTIDE SEQUENCE [LARGE SCALE GENOMIC DNA]</scope>
    <source>
        <strain evidence="4">H5594</strain>
    </source>
</reference>
<evidence type="ECO:0000256" key="1">
    <source>
        <dbReference type="SAM" id="Phobius"/>
    </source>
</evidence>
<evidence type="ECO:0000259" key="2">
    <source>
        <dbReference type="Pfam" id="PF00149"/>
    </source>
</evidence>
<evidence type="ECO:0000313" key="4">
    <source>
        <dbReference type="Proteomes" id="UP000243136"/>
    </source>
</evidence>
<proteinExistence type="predicted"/>
<organism evidence="3 4">
    <name type="scientific">Capnocytophaga canimorsus</name>
    <dbReference type="NCBI Taxonomy" id="28188"/>
    <lineage>
        <taxon>Bacteria</taxon>
        <taxon>Pseudomonadati</taxon>
        <taxon>Bacteroidota</taxon>
        <taxon>Flavobacteriia</taxon>
        <taxon>Flavobacteriales</taxon>
        <taxon>Flavobacteriaceae</taxon>
        <taxon>Capnocytophaga</taxon>
    </lineage>
</organism>
<accession>A0A250G6B5</accession>
<keyword evidence="1" id="KW-1133">Transmembrane helix</keyword>
<dbReference type="PANTHER" id="PTHR46546:SF4">
    <property type="entry name" value="SHEWANELLA-LIKE PROTEIN PHOSPHATASE 1"/>
    <property type="match status" value="1"/>
</dbReference>
<dbReference type="PANTHER" id="PTHR46546">
    <property type="entry name" value="SHEWANELLA-LIKE PROTEIN PHOSPHATASE 1"/>
    <property type="match status" value="1"/>
</dbReference>
<name>A0A250G6B5_9FLAO</name>
<dbReference type="SUPFAM" id="SSF56300">
    <property type="entry name" value="Metallo-dependent phosphatases"/>
    <property type="match status" value="1"/>
</dbReference>
<dbReference type="InterPro" id="IPR004843">
    <property type="entry name" value="Calcineurin-like_PHP"/>
</dbReference>
<dbReference type="InterPro" id="IPR029052">
    <property type="entry name" value="Metallo-depent_PP-like"/>
</dbReference>
<dbReference type="Gene3D" id="3.60.21.10">
    <property type="match status" value="1"/>
</dbReference>
<protein>
    <submittedName>
        <fullName evidence="3">Metallophosphoesterase</fullName>
    </submittedName>
</protein>
<sequence>MKMKVNKTFKRVLKISLGLIALIPTILLGQMLLFNMKYQNDEKIIFGWDKENRRFQINEKKQYELNGIDGPYLIGDTLYYVNEENIVVKSTEIKDSLQVRVPNKDADSFHFSLRKNIEKDLFSYAMPEKLIAISDIEGNFDAFCGFLQKNKIIDQNFNWVFGKGHLVLNGDFVDRGQHVTPTLWLIYKLEEQALQQGGKIHYVLGNHEIMNFQGNHKYADAKYIKLSQIIYPSASTKESYKILYSKKSEIGRWLRTKNVVTKIGDYLFVHAGFSPEILSHHLSLENINEITRKNWDKDLYKYPQSDSIANFLLGRKGPFWYRGLVKSYKYYDKANAKDVQEILKTYQAEKIVVGHSIVDAVSADYHGKVIRIDVKHGNEKHSPQTQGLLVENGIEYKTDAMGKRTKL</sequence>
<keyword evidence="1" id="KW-0812">Transmembrane</keyword>
<evidence type="ECO:0000313" key="3">
    <source>
        <dbReference type="EMBL" id="ATA91737.1"/>
    </source>
</evidence>
<dbReference type="GO" id="GO:0016787">
    <property type="term" value="F:hydrolase activity"/>
    <property type="evidence" value="ECO:0007669"/>
    <property type="project" value="InterPro"/>
</dbReference>
<keyword evidence="1" id="KW-0472">Membrane</keyword>
<feature type="transmembrane region" description="Helical" evidence="1">
    <location>
        <begin position="12"/>
        <end position="34"/>
    </location>
</feature>
<dbReference type="Proteomes" id="UP000243136">
    <property type="component" value="Chromosome"/>
</dbReference>
<dbReference type="EMBL" id="CP022388">
    <property type="protein sequence ID" value="ATA91737.1"/>
    <property type="molecule type" value="Genomic_DNA"/>
</dbReference>
<gene>
    <name evidence="3" type="ORF">CGC56_05850</name>
</gene>
<feature type="domain" description="Calcineurin-like phosphoesterase" evidence="2">
    <location>
        <begin position="129"/>
        <end position="357"/>
    </location>
</feature>
<dbReference type="Pfam" id="PF00149">
    <property type="entry name" value="Metallophos"/>
    <property type="match status" value="1"/>
</dbReference>
<dbReference type="AlphaFoldDB" id="A0A250G6B5"/>